<dbReference type="GO" id="GO:0016042">
    <property type="term" value="P:lipid catabolic process"/>
    <property type="evidence" value="ECO:0007669"/>
    <property type="project" value="UniProtKB-UniRule"/>
</dbReference>
<evidence type="ECO:0000256" key="4">
    <source>
        <dbReference type="PROSITE-ProRule" id="PRU01161"/>
    </source>
</evidence>
<proteinExistence type="predicted"/>
<evidence type="ECO:0000256" key="1">
    <source>
        <dbReference type="ARBA" id="ARBA00022801"/>
    </source>
</evidence>
<dbReference type="Proteomes" id="UP000236416">
    <property type="component" value="Unassembled WGS sequence"/>
</dbReference>
<dbReference type="InterPro" id="IPR002641">
    <property type="entry name" value="PNPLA_dom"/>
</dbReference>
<keyword evidence="1 4" id="KW-0378">Hydrolase</keyword>
<dbReference type="Gene3D" id="3.40.1090.10">
    <property type="entry name" value="Cytosolic phospholipase A2 catalytic domain"/>
    <property type="match status" value="1"/>
</dbReference>
<dbReference type="RefSeq" id="WP_103321900.1">
    <property type="nucleotide sequence ID" value="NZ_PPTF01000106.1"/>
</dbReference>
<evidence type="ECO:0000313" key="6">
    <source>
        <dbReference type="EMBL" id="POA96751.1"/>
    </source>
</evidence>
<evidence type="ECO:0000259" key="5">
    <source>
        <dbReference type="PROSITE" id="PS51635"/>
    </source>
</evidence>
<dbReference type="InterPro" id="IPR016035">
    <property type="entry name" value="Acyl_Trfase/lysoPLipase"/>
</dbReference>
<dbReference type="GO" id="GO:0016787">
    <property type="term" value="F:hydrolase activity"/>
    <property type="evidence" value="ECO:0007669"/>
    <property type="project" value="UniProtKB-UniRule"/>
</dbReference>
<dbReference type="AlphaFoldDB" id="A0A2K4MI47"/>
<evidence type="ECO:0000313" key="7">
    <source>
        <dbReference type="Proteomes" id="UP000236416"/>
    </source>
</evidence>
<reference evidence="6 7" key="1">
    <citation type="submission" date="2018-01" db="EMBL/GenBank/DDBJ databases">
        <title>Genomic Sequence of Chromobacterium MWU13-2610 from wild cranberry bogs within the Cape Cod National Seashore.</title>
        <authorList>
            <person name="O'Hara-Hanley K."/>
            <person name="Soby S."/>
            <person name="Harrison A."/>
        </authorList>
    </citation>
    <scope>NUCLEOTIDE SEQUENCE [LARGE SCALE GENOMIC DNA]</scope>
    <source>
        <strain evidence="6 7">MWU13-2610</strain>
    </source>
</reference>
<dbReference type="PROSITE" id="PS51635">
    <property type="entry name" value="PNPLA"/>
    <property type="match status" value="1"/>
</dbReference>
<feature type="active site" description="Proton acceptor" evidence="4">
    <location>
        <position position="209"/>
    </location>
</feature>
<name>A0A2K4MI47_9NEIS</name>
<dbReference type="EMBL" id="PPTF01000106">
    <property type="protein sequence ID" value="POA96751.1"/>
    <property type="molecule type" value="Genomic_DNA"/>
</dbReference>
<keyword evidence="2 4" id="KW-0442">Lipid degradation</keyword>
<dbReference type="SUPFAM" id="SSF52151">
    <property type="entry name" value="FabD/lysophospholipase-like"/>
    <property type="match status" value="1"/>
</dbReference>
<feature type="short sequence motif" description="GXSXG" evidence="4">
    <location>
        <begin position="45"/>
        <end position="49"/>
    </location>
</feature>
<gene>
    <name evidence="6" type="ORF">C2134_20480</name>
</gene>
<evidence type="ECO:0000256" key="3">
    <source>
        <dbReference type="ARBA" id="ARBA00023098"/>
    </source>
</evidence>
<dbReference type="PANTHER" id="PTHR14226:SF57">
    <property type="entry name" value="BLR7027 PROTEIN"/>
    <property type="match status" value="1"/>
</dbReference>
<evidence type="ECO:0000256" key="2">
    <source>
        <dbReference type="ARBA" id="ARBA00022963"/>
    </source>
</evidence>
<comment type="caution">
    <text evidence="4">Lacks conserved residue(s) required for the propagation of feature annotation.</text>
</comment>
<comment type="caution">
    <text evidence="6">The sequence shown here is derived from an EMBL/GenBank/DDBJ whole genome shotgun (WGS) entry which is preliminary data.</text>
</comment>
<dbReference type="PANTHER" id="PTHR14226">
    <property type="entry name" value="NEUROPATHY TARGET ESTERASE/SWISS CHEESE D.MELANOGASTER"/>
    <property type="match status" value="1"/>
</dbReference>
<feature type="domain" description="PNPLA" evidence="5">
    <location>
        <begin position="9"/>
        <end position="222"/>
    </location>
</feature>
<protein>
    <submittedName>
        <fullName evidence="6">Patatin</fullName>
    </submittedName>
</protein>
<keyword evidence="3 4" id="KW-0443">Lipid metabolism</keyword>
<accession>A0A2K4MI47</accession>
<dbReference type="CDD" id="cd07209">
    <property type="entry name" value="Pat_hypo_Ecoli_Z1214_like"/>
    <property type="match status" value="1"/>
</dbReference>
<feature type="short sequence motif" description="DGA/G" evidence="4">
    <location>
        <begin position="209"/>
        <end position="211"/>
    </location>
</feature>
<dbReference type="Pfam" id="PF01734">
    <property type="entry name" value="Patatin"/>
    <property type="match status" value="1"/>
</dbReference>
<feature type="active site" description="Nucleophile" evidence="4">
    <location>
        <position position="47"/>
    </location>
</feature>
<keyword evidence="7" id="KW-1185">Reference proteome</keyword>
<dbReference type="InterPro" id="IPR050301">
    <property type="entry name" value="NTE"/>
</dbReference>
<sequence length="379" mass="41683">MRRPSKIGLVLSGGGARAAYQVGVLLGISRLLPDPERNPFPIICGTSAGAINAVALASGAGNYHLAVTTLAKVWKQLHIQDIYDASTLYFAKTFLHFGLSLLSGGRVWRNPQSFLDNAPLRGLLARIMNFDDVDRSIHSGALQALALTASCYTTGMSVTFFQGAETLDEWSRYQRQGLRECIGLDHVMATSAIPLIFPSVKIGEKFYCDGAVRQLSPLSPALHLGAEKLFVVGLASQRPDTIERRNVGSYPLPAQVFGHLLNSVFIDSMAVDMERLQRVNHTVSLLQDHAELACRTSLKKVEIFQLNPSKSLEGIVYRHTDLFPPVLRFIMKGTGGTKQRGTALATYLLFEPGYCRELIALGYHDALDHKDEIRAFLEL</sequence>
<organism evidence="6 7">
    <name type="scientific">Chromobacterium sinusclupearum</name>
    <dbReference type="NCBI Taxonomy" id="2077146"/>
    <lineage>
        <taxon>Bacteria</taxon>
        <taxon>Pseudomonadati</taxon>
        <taxon>Pseudomonadota</taxon>
        <taxon>Betaproteobacteria</taxon>
        <taxon>Neisseriales</taxon>
        <taxon>Chromobacteriaceae</taxon>
        <taxon>Chromobacterium</taxon>
    </lineage>
</organism>